<dbReference type="GO" id="GO:0046872">
    <property type="term" value="F:metal ion binding"/>
    <property type="evidence" value="ECO:0007669"/>
    <property type="project" value="UniProtKB-KW"/>
</dbReference>
<name>A0A3S3RF55_METS7</name>
<evidence type="ECO:0000313" key="11">
    <source>
        <dbReference type="Proteomes" id="UP000288215"/>
    </source>
</evidence>
<feature type="domain" description="Aldehyde ferredoxin oxidoreductase N-terminal" evidence="9">
    <location>
        <begin position="12"/>
        <end position="212"/>
    </location>
</feature>
<dbReference type="Pfam" id="PF02730">
    <property type="entry name" value="AFOR_N"/>
    <property type="match status" value="1"/>
</dbReference>
<comment type="cofactor">
    <cofactor evidence="1">
        <name>[4Fe-4S] cluster</name>
        <dbReference type="ChEBI" id="CHEBI:49883"/>
    </cofactor>
</comment>
<evidence type="ECO:0000313" key="10">
    <source>
        <dbReference type="EMBL" id="RWX73967.1"/>
    </source>
</evidence>
<organism evidence="10 11">
    <name type="scientific">Methanosuratincola subterraneus</name>
    <dbReference type="NCBI Taxonomy" id="2593994"/>
    <lineage>
        <taxon>Archaea</taxon>
        <taxon>Thermoproteota</taxon>
        <taxon>Methanosuratincolia</taxon>
        <taxon>Candidatus Methanomethylicales</taxon>
        <taxon>Candidatus Methanomethylicaceae</taxon>
        <taxon>Candidatus Methanosuratincola (ex Vanwonterghem et al. 2016)</taxon>
    </lineage>
</organism>
<dbReference type="PANTHER" id="PTHR30038:SF8">
    <property type="entry name" value="ALDEHYDE FERREDOXIN OXIDOREDUCTASE"/>
    <property type="match status" value="1"/>
</dbReference>
<evidence type="ECO:0000256" key="7">
    <source>
        <dbReference type="ARBA" id="ARBA00023014"/>
    </source>
</evidence>
<keyword evidence="3" id="KW-0004">4Fe-4S</keyword>
<dbReference type="InterPro" id="IPR036503">
    <property type="entry name" value="Ald_Fedxn_OxRdtase_N_sf"/>
</dbReference>
<dbReference type="EMBL" id="RXGA01000002">
    <property type="protein sequence ID" value="RWX73967.1"/>
    <property type="molecule type" value="Genomic_DNA"/>
</dbReference>
<comment type="cofactor">
    <cofactor evidence="8">
        <name>tungstopterin</name>
        <dbReference type="ChEBI" id="CHEBI:30402"/>
    </cofactor>
</comment>
<evidence type="ECO:0000256" key="3">
    <source>
        <dbReference type="ARBA" id="ARBA00022485"/>
    </source>
</evidence>
<comment type="similarity">
    <text evidence="2">Belongs to the AOR/FOR family.</text>
</comment>
<sequence>MAGSENAGDLSRILYVDLARRTYWVEERPELFTEHFGGAGAGIRLLSEECPQGTDPLSPKNPIVLAVGLMNGVFPLASKTVAMFKSPLTGNLGESHAGGRSSIAIRMAGYGAVVIRGKSESPVYLTIDEDGAKFRDASALWGMNSASTVGRIIREVEPGAGVRTIMRIGKAGERLIPYAYVTTETYRHFGRLGLGAVFGSKNLKAVVVSGKKSLKFKDPKAYRALYEELFNTFCKSPLMCKYHELGTPMNVLPLNMTGSLPSRNLQSNRFSGAQELSGENMAEKYLGRRTACAHCPVSCIHIAALREPYESEPYFYKTKMISYDYEPIYALGAMLDLKSPEGYLKLMDTVEELGLDAMSTGVVLAWATEAMERGIVKESDAGGLALKWGDHDTYIKAAKRIVSMENEFFQALAKGVRYASSKYGGEDFALEFGGNEMPGYHTGPVAHLGYLTGARHSHLDGAGYSIDQRMYKEGLKYTPEYAAKELFEEESWRQVLSSLVVCYFARGVYTPEAVSRCLRVLGLERSAEDLKERGRAILRQKYAFKYREGFSLRDLRIPKRICETPTPLGSITEEMIRAGLEEFERLVMG</sequence>
<dbReference type="SUPFAM" id="SSF48310">
    <property type="entry name" value="Aldehyde ferredoxin oxidoreductase, C-terminal domains"/>
    <property type="match status" value="1"/>
</dbReference>
<evidence type="ECO:0000256" key="1">
    <source>
        <dbReference type="ARBA" id="ARBA00001966"/>
    </source>
</evidence>
<dbReference type="InterPro" id="IPR013984">
    <property type="entry name" value="Ald_Fedxn_OxRdtase_dom2"/>
</dbReference>
<evidence type="ECO:0000256" key="2">
    <source>
        <dbReference type="ARBA" id="ARBA00011032"/>
    </source>
</evidence>
<accession>A0A3S3RF55</accession>
<evidence type="ECO:0000256" key="8">
    <source>
        <dbReference type="ARBA" id="ARBA00049934"/>
    </source>
</evidence>
<reference evidence="10 11" key="1">
    <citation type="submission" date="2018-12" db="EMBL/GenBank/DDBJ databases">
        <title>The complete genome of the methanogenic archaea of the candidate phylum Verstraetearchaeota, obtained from the metagenome of underground thermal water.</title>
        <authorList>
            <person name="Kadnikov V.V."/>
            <person name="Mardanov A.V."/>
            <person name="Beletsky A.V."/>
            <person name="Karnachuk O.V."/>
            <person name="Ravin N.V."/>
        </authorList>
    </citation>
    <scope>NUCLEOTIDE SEQUENCE [LARGE SCALE GENOMIC DNA]</scope>
    <source>
        <strain evidence="10">Ch88</strain>
    </source>
</reference>
<dbReference type="SUPFAM" id="SSF56228">
    <property type="entry name" value="Aldehyde ferredoxin oxidoreductase, N-terminal domain"/>
    <property type="match status" value="1"/>
</dbReference>
<dbReference type="Proteomes" id="UP000288215">
    <property type="component" value="Unassembled WGS sequence"/>
</dbReference>
<dbReference type="InterPro" id="IPR051919">
    <property type="entry name" value="W-dependent_AOR"/>
</dbReference>
<dbReference type="Pfam" id="PF01314">
    <property type="entry name" value="AFOR_C"/>
    <property type="match status" value="1"/>
</dbReference>
<dbReference type="GO" id="GO:0009055">
    <property type="term" value="F:electron transfer activity"/>
    <property type="evidence" value="ECO:0007669"/>
    <property type="project" value="InterPro"/>
</dbReference>
<dbReference type="SMART" id="SM00790">
    <property type="entry name" value="AFOR_N"/>
    <property type="match status" value="1"/>
</dbReference>
<evidence type="ECO:0000256" key="6">
    <source>
        <dbReference type="ARBA" id="ARBA00023004"/>
    </source>
</evidence>
<keyword evidence="5" id="KW-0560">Oxidoreductase</keyword>
<gene>
    <name evidence="10" type="ORF">Metus_0746</name>
</gene>
<protein>
    <submittedName>
        <fullName evidence="10">Aldehyde:ferredoxin oxidoreductase</fullName>
    </submittedName>
</protein>
<dbReference type="Gene3D" id="1.10.599.10">
    <property type="entry name" value="Aldehyde Ferredoxin Oxidoreductase Protein, subunit A, domain 3"/>
    <property type="match status" value="1"/>
</dbReference>
<dbReference type="GO" id="GO:0016625">
    <property type="term" value="F:oxidoreductase activity, acting on the aldehyde or oxo group of donors, iron-sulfur protein as acceptor"/>
    <property type="evidence" value="ECO:0007669"/>
    <property type="project" value="InterPro"/>
</dbReference>
<dbReference type="InterPro" id="IPR013985">
    <property type="entry name" value="Ald_Fedxn_OxRdtase_dom3"/>
</dbReference>
<evidence type="ECO:0000256" key="4">
    <source>
        <dbReference type="ARBA" id="ARBA00022723"/>
    </source>
</evidence>
<dbReference type="InterPro" id="IPR001203">
    <property type="entry name" value="OxRdtase_Ald_Fedxn_C"/>
</dbReference>
<dbReference type="InterPro" id="IPR036021">
    <property type="entry name" value="Tungsten_al_ferr_oxy-like_C"/>
</dbReference>
<keyword evidence="6" id="KW-0408">Iron</keyword>
<keyword evidence="7" id="KW-0411">Iron-sulfur</keyword>
<dbReference type="Gene3D" id="3.60.9.10">
    <property type="entry name" value="Aldehyde ferredoxin oxidoreductase, N-terminal domain"/>
    <property type="match status" value="1"/>
</dbReference>
<keyword evidence="4" id="KW-0479">Metal-binding</keyword>
<dbReference type="InterPro" id="IPR013983">
    <property type="entry name" value="Ald_Fedxn_OxRdtase_N"/>
</dbReference>
<comment type="caution">
    <text evidence="10">The sequence shown here is derived from an EMBL/GenBank/DDBJ whole genome shotgun (WGS) entry which is preliminary data.</text>
</comment>
<dbReference type="PANTHER" id="PTHR30038">
    <property type="entry name" value="ALDEHYDE FERREDOXIN OXIDOREDUCTASE"/>
    <property type="match status" value="1"/>
</dbReference>
<proteinExistence type="inferred from homology"/>
<dbReference type="AlphaFoldDB" id="A0A3S3RF55"/>
<dbReference type="Gene3D" id="1.10.569.10">
    <property type="entry name" value="Aldehyde Ferredoxin Oxidoreductase Protein, subunit A, domain 2"/>
    <property type="match status" value="1"/>
</dbReference>
<evidence type="ECO:0000259" key="9">
    <source>
        <dbReference type="SMART" id="SM00790"/>
    </source>
</evidence>
<dbReference type="GO" id="GO:0051539">
    <property type="term" value="F:4 iron, 4 sulfur cluster binding"/>
    <property type="evidence" value="ECO:0007669"/>
    <property type="project" value="UniProtKB-KW"/>
</dbReference>
<evidence type="ECO:0000256" key="5">
    <source>
        <dbReference type="ARBA" id="ARBA00023002"/>
    </source>
</evidence>